<gene>
    <name evidence="3" type="primary">fabG_29</name>
    <name evidence="3" type="ORF">MCHLDSM_05274</name>
</gene>
<dbReference type="PRINTS" id="PR00080">
    <property type="entry name" value="SDRFAMILY"/>
</dbReference>
<dbReference type="EC" id="1.1.1.100" evidence="3"/>
<evidence type="ECO:0000313" key="3">
    <source>
        <dbReference type="EMBL" id="KMO70386.1"/>
    </source>
</evidence>
<dbReference type="Pfam" id="PF13561">
    <property type="entry name" value="adh_short_C2"/>
    <property type="match status" value="1"/>
</dbReference>
<reference evidence="3 4" key="1">
    <citation type="journal article" date="2015" name="Genome Biol. Evol.">
        <title>Characterization of Three Mycobacterium spp. with Potential Use in Bioremediation by Genome Sequencing and Comparative Genomics.</title>
        <authorList>
            <person name="Das S."/>
            <person name="Pettersson B.M."/>
            <person name="Behra P.R."/>
            <person name="Ramesh M."/>
            <person name="Dasgupta S."/>
            <person name="Bhattacharya A."/>
            <person name="Kirsebom L.A."/>
        </authorList>
    </citation>
    <scope>NUCLEOTIDE SEQUENCE [LARGE SCALE GENOMIC DNA]</scope>
    <source>
        <strain evidence="3 4">DSM 43826</strain>
    </source>
</reference>
<accession>A0A0J6YC60</accession>
<keyword evidence="4" id="KW-1185">Reference proteome</keyword>
<dbReference type="InterPro" id="IPR002347">
    <property type="entry name" value="SDR_fam"/>
</dbReference>
<dbReference type="RefSeq" id="WP_048472404.1">
    <property type="nucleotide sequence ID" value="NZ_JYNL01000064.1"/>
</dbReference>
<comment type="similarity">
    <text evidence="1">Belongs to the short-chain dehydrogenases/reductases (SDR) family.</text>
</comment>
<dbReference type="EMBL" id="JYNL01000064">
    <property type="protein sequence ID" value="KMO70386.1"/>
    <property type="molecule type" value="Genomic_DNA"/>
</dbReference>
<dbReference type="Proteomes" id="UP000036513">
    <property type="component" value="Unassembled WGS sequence"/>
</dbReference>
<dbReference type="AlphaFoldDB" id="A0A0J6YC60"/>
<proteinExistence type="inferred from homology"/>
<evidence type="ECO:0000256" key="1">
    <source>
        <dbReference type="ARBA" id="ARBA00006484"/>
    </source>
</evidence>
<dbReference type="SUPFAM" id="SSF51735">
    <property type="entry name" value="NAD(P)-binding Rossmann-fold domains"/>
    <property type="match status" value="1"/>
</dbReference>
<dbReference type="Gene3D" id="3.40.50.720">
    <property type="entry name" value="NAD(P)-binding Rossmann-like Domain"/>
    <property type="match status" value="1"/>
</dbReference>
<dbReference type="PROSITE" id="PS00061">
    <property type="entry name" value="ADH_SHORT"/>
    <property type="match status" value="1"/>
</dbReference>
<evidence type="ECO:0000313" key="4">
    <source>
        <dbReference type="Proteomes" id="UP000036513"/>
    </source>
</evidence>
<dbReference type="SMR" id="A0A0J6YC60"/>
<keyword evidence="2 3" id="KW-0560">Oxidoreductase</keyword>
<dbReference type="FunFam" id="3.40.50.720:FF:000084">
    <property type="entry name" value="Short-chain dehydrogenase reductase"/>
    <property type="match status" value="1"/>
</dbReference>
<comment type="caution">
    <text evidence="3">The sequence shown here is derived from an EMBL/GenBank/DDBJ whole genome shotgun (WGS) entry which is preliminary data.</text>
</comment>
<evidence type="ECO:0000256" key="2">
    <source>
        <dbReference type="ARBA" id="ARBA00023002"/>
    </source>
</evidence>
<dbReference type="InterPro" id="IPR036291">
    <property type="entry name" value="NAD(P)-bd_dom_sf"/>
</dbReference>
<protein>
    <submittedName>
        <fullName evidence="3">3-oxoacyl-[acyl-carrier-protein] reductase FabG</fullName>
        <ecNumber evidence="3">1.1.1.100</ecNumber>
    </submittedName>
</protein>
<name>A0A0J6YC60_9MYCO</name>
<dbReference type="PRINTS" id="PR00081">
    <property type="entry name" value="GDHRDH"/>
</dbReference>
<dbReference type="GO" id="GO:0004316">
    <property type="term" value="F:3-oxoacyl-[acyl-carrier-protein] reductase (NADPH) activity"/>
    <property type="evidence" value="ECO:0007669"/>
    <property type="project" value="UniProtKB-EC"/>
</dbReference>
<organism evidence="3 4">
    <name type="scientific">Mycolicibacterium chlorophenolicum</name>
    <dbReference type="NCBI Taxonomy" id="37916"/>
    <lineage>
        <taxon>Bacteria</taxon>
        <taxon>Bacillati</taxon>
        <taxon>Actinomycetota</taxon>
        <taxon>Actinomycetes</taxon>
        <taxon>Mycobacteriales</taxon>
        <taxon>Mycobacteriaceae</taxon>
        <taxon>Mycolicibacterium</taxon>
    </lineage>
</organism>
<dbReference type="PATRIC" id="fig|37916.4.peg.5280"/>
<dbReference type="PANTHER" id="PTHR42760">
    <property type="entry name" value="SHORT-CHAIN DEHYDROGENASES/REDUCTASES FAMILY MEMBER"/>
    <property type="match status" value="1"/>
</dbReference>
<dbReference type="InterPro" id="IPR020904">
    <property type="entry name" value="Sc_DH/Rdtase_CS"/>
</dbReference>
<dbReference type="STRING" id="37916.MCHLDSM_05274"/>
<sequence length="254" mass="26297">MTDQPVAMITGAASGIGAATAVCLAEKGIRVGIGTFPGDPHDPETTLKDVRDGGGEGMIVEVDVRSTASVDAFAEALVSTWRRLDVAVANAGILREAAFDTLSDEQWHDLLDVDLHGVMRTARAGLRHMGDGGSVTAISSIAGGVYGWQAHAHYATAKAGVLGLVRSLAVEYGPRGIRANAIIPGLIRTPQSTDAVNSLGPEGLERAGGYIPWGRVGDPREVAEVIAFLSSPQASYVSGQAIVVDGALTVAMRD</sequence>